<sequence>MISYHQSPPARWWHAPLTTGGIRGQSGGAKRSRFATSAPVACTVARSVAGPSPCRCHAAGWSG</sequence>
<evidence type="ECO:0000313" key="1">
    <source>
        <dbReference type="EMBL" id="EPH44555.1"/>
    </source>
</evidence>
<name>S4A1J9_9ACTN</name>
<comment type="caution">
    <text evidence="1">The sequence shown here is derived from an EMBL/GenBank/DDBJ whole genome shotgun (WGS) entry which is preliminary data.</text>
</comment>
<dbReference type="EMBL" id="AOPZ01000086">
    <property type="protein sequence ID" value="EPH44555.1"/>
    <property type="molecule type" value="Genomic_DNA"/>
</dbReference>
<dbReference type="Proteomes" id="UP000014629">
    <property type="component" value="Unassembled WGS sequence"/>
</dbReference>
<dbReference type="PATRIC" id="fig|1286094.4.peg.2360"/>
<proteinExistence type="predicted"/>
<evidence type="ECO:0000313" key="2">
    <source>
        <dbReference type="Proteomes" id="UP000014629"/>
    </source>
</evidence>
<keyword evidence="2" id="KW-1185">Reference proteome</keyword>
<organism evidence="1 2">
    <name type="scientific">Streptomyces aurantiacus JA 4570</name>
    <dbReference type="NCBI Taxonomy" id="1286094"/>
    <lineage>
        <taxon>Bacteria</taxon>
        <taxon>Bacillati</taxon>
        <taxon>Actinomycetota</taxon>
        <taxon>Actinomycetes</taxon>
        <taxon>Kitasatosporales</taxon>
        <taxon>Streptomycetaceae</taxon>
        <taxon>Streptomyces</taxon>
        <taxon>Streptomyces aurantiacus group</taxon>
    </lineage>
</organism>
<protein>
    <submittedName>
        <fullName evidence="1">Uncharacterized protein</fullName>
    </submittedName>
</protein>
<dbReference type="AlphaFoldDB" id="S4A1J9"/>
<reference evidence="1 2" key="1">
    <citation type="submission" date="2013-02" db="EMBL/GenBank/DDBJ databases">
        <title>Draft Genome Sequence of Streptomyces aurantiacus, Which Produces Setomimycin.</title>
        <authorList>
            <person name="Gruening B.A."/>
            <person name="Praeg A."/>
            <person name="Erxleben A."/>
            <person name="Guenther S."/>
            <person name="Mueller M."/>
        </authorList>
    </citation>
    <scope>NUCLEOTIDE SEQUENCE [LARGE SCALE GENOMIC DNA]</scope>
    <source>
        <strain evidence="1 2">JA 4570</strain>
    </source>
</reference>
<accession>S4A1J9</accession>
<gene>
    <name evidence="1" type="ORF">STRAU_2387</name>
</gene>